<dbReference type="GO" id="GO:0006171">
    <property type="term" value="P:cAMP biosynthetic process"/>
    <property type="evidence" value="ECO:0007669"/>
    <property type="project" value="TreeGrafter"/>
</dbReference>
<proteinExistence type="inferred from homology"/>
<keyword evidence="4 7" id="KW-0812">Transmembrane</keyword>
<dbReference type="SUPFAM" id="SSF158472">
    <property type="entry name" value="HAMP domain-like"/>
    <property type="match status" value="1"/>
</dbReference>
<dbReference type="SMART" id="SM00304">
    <property type="entry name" value="HAMP"/>
    <property type="match status" value="1"/>
</dbReference>
<dbReference type="EC" id="4.6.1.1" evidence="10"/>
<protein>
    <submittedName>
        <fullName evidence="10">Adenylate cyclase</fullName>
        <ecNumber evidence="10">4.6.1.1</ecNumber>
    </submittedName>
</protein>
<keyword evidence="11" id="KW-1185">Reference proteome</keyword>
<name>V5WDK6_9SPIO</name>
<dbReference type="PROSITE" id="PS50125">
    <property type="entry name" value="GUANYLATE_CYCLASE_2"/>
    <property type="match status" value="1"/>
</dbReference>
<dbReference type="InterPro" id="IPR050697">
    <property type="entry name" value="Adenylyl/Guanylyl_Cyclase_3/4"/>
</dbReference>
<dbReference type="eggNOG" id="COG2114">
    <property type="taxonomic scope" value="Bacteria"/>
</dbReference>
<evidence type="ECO:0000256" key="6">
    <source>
        <dbReference type="ARBA" id="ARBA00023136"/>
    </source>
</evidence>
<dbReference type="OrthoDB" id="9806704at2"/>
<accession>V5WDK6</accession>
<dbReference type="CDD" id="cd07302">
    <property type="entry name" value="CHD"/>
    <property type="match status" value="1"/>
</dbReference>
<dbReference type="FunFam" id="3.30.70.1230:FF:000016">
    <property type="entry name" value="Adenylate/guanylate cyclase domain-containing protein"/>
    <property type="match status" value="1"/>
</dbReference>
<gene>
    <name evidence="10" type="ORF">L21SP2_0435</name>
</gene>
<dbReference type="Pfam" id="PF00672">
    <property type="entry name" value="HAMP"/>
    <property type="match status" value="1"/>
</dbReference>
<evidence type="ECO:0000313" key="11">
    <source>
        <dbReference type="Proteomes" id="UP000018680"/>
    </source>
</evidence>
<evidence type="ECO:0000259" key="8">
    <source>
        <dbReference type="PROSITE" id="PS50125"/>
    </source>
</evidence>
<dbReference type="KEGG" id="slr:L21SP2_0435"/>
<dbReference type="Gene3D" id="3.30.70.1230">
    <property type="entry name" value="Nucleotide cyclase"/>
    <property type="match status" value="1"/>
</dbReference>
<dbReference type="Pfam" id="PF00211">
    <property type="entry name" value="Guanylate_cyc"/>
    <property type="match status" value="1"/>
</dbReference>
<keyword evidence="3" id="KW-1003">Cell membrane</keyword>
<feature type="domain" description="Guanylate cyclase" evidence="8">
    <location>
        <begin position="299"/>
        <end position="431"/>
    </location>
</feature>
<keyword evidence="5 7" id="KW-1133">Transmembrane helix</keyword>
<dbReference type="HOGENOM" id="CLU_463034_0_0_12"/>
<feature type="transmembrane region" description="Helical" evidence="7">
    <location>
        <begin position="7"/>
        <end position="30"/>
    </location>
</feature>
<evidence type="ECO:0000256" key="7">
    <source>
        <dbReference type="SAM" id="Phobius"/>
    </source>
</evidence>
<dbReference type="SUPFAM" id="SSF55073">
    <property type="entry name" value="Nucleotide cyclase"/>
    <property type="match status" value="1"/>
</dbReference>
<evidence type="ECO:0000313" key="10">
    <source>
        <dbReference type="EMBL" id="AHC13867.1"/>
    </source>
</evidence>
<feature type="domain" description="HAMP" evidence="9">
    <location>
        <begin position="195"/>
        <end position="248"/>
    </location>
</feature>
<sequence>MKIRTKFVLVVLPVMIVSIVLVGASSFFLATSGINRIAREFLGFKINQLETYAVNQYRLLVDNGLQNSEEFIQATKGSVQDYASSLTRSGSERIFAVDADGNLEMNSGDLEILEEERAVLADLYARDPDSLQEISIGGEIRVGRGFRFEPFQWYVLVTELRSAYFQDINRITTRTLYLLAGAILVATLVLFYFTGRLTRPLNTIVQTMREIISTSDLSQTVPVEYNDETGTLAHTFNIMTGELDKAYQEIKRFARDAAIAEHKEKKVRQIFQKYVPQELIDRFFQSPESMLVGEDRVLAILFSDIRSFTTISEAMHPSDLVNQLNVYFDIMVEIIMKHGGIVDKYIGDAIMAIFGAPVKHDDDALRAVNAGLDMVEALVEFNKAQRAKGFPEFLTGIGINYGIVTVGNIGAEKKMDYTVIGDMVNLASRLEGLTKEYRQELIISESLQRKVAEYYPTRHIDTVTVKGKTRGIKIYAVRRDLDARTAEAWEIHQGAMDAYFPGRDFQTAARRFRQVLEIFPEDYIAAAMIAQCEEFIQNPPPDDWNGVKKMKTK</sequence>
<dbReference type="RefSeq" id="WP_024266799.1">
    <property type="nucleotide sequence ID" value="NC_023035.1"/>
</dbReference>
<feature type="transmembrane region" description="Helical" evidence="7">
    <location>
        <begin position="175"/>
        <end position="193"/>
    </location>
</feature>
<dbReference type="GO" id="GO:0004016">
    <property type="term" value="F:adenylate cyclase activity"/>
    <property type="evidence" value="ECO:0007669"/>
    <property type="project" value="UniProtKB-EC"/>
</dbReference>
<reference evidence="10 11" key="1">
    <citation type="journal article" date="2015" name="Stand. Genomic Sci.">
        <title>Complete genome sequence and description of Salinispira pacifica gen. nov., sp. nov., a novel spirochaete isolated form a hypersaline microbial mat.</title>
        <authorList>
            <person name="Ben Hania W."/>
            <person name="Joseph M."/>
            <person name="Schumann P."/>
            <person name="Bunk B."/>
            <person name="Fiebig A."/>
            <person name="Sproer C."/>
            <person name="Klenk H.P."/>
            <person name="Fardeau M.L."/>
            <person name="Spring S."/>
        </authorList>
    </citation>
    <scope>NUCLEOTIDE SEQUENCE [LARGE SCALE GENOMIC DNA]</scope>
    <source>
        <strain evidence="10 11">L21-RPul-D2</strain>
    </source>
</reference>
<comment type="subcellular location">
    <subcellularLocation>
        <location evidence="1">Cell envelope</location>
    </subcellularLocation>
</comment>
<keyword evidence="6 7" id="KW-0472">Membrane</keyword>
<dbReference type="GO" id="GO:0035556">
    <property type="term" value="P:intracellular signal transduction"/>
    <property type="evidence" value="ECO:0007669"/>
    <property type="project" value="InterPro"/>
</dbReference>
<dbReference type="AlphaFoldDB" id="V5WDK6"/>
<comment type="similarity">
    <text evidence="2">Belongs to the adenylyl cyclase class-3 family.</text>
</comment>
<keyword evidence="10" id="KW-0456">Lyase</keyword>
<dbReference type="Gene3D" id="6.10.340.10">
    <property type="match status" value="1"/>
</dbReference>
<dbReference type="CDD" id="cd06225">
    <property type="entry name" value="HAMP"/>
    <property type="match status" value="1"/>
</dbReference>
<dbReference type="PROSITE" id="PS50885">
    <property type="entry name" value="HAMP"/>
    <property type="match status" value="1"/>
</dbReference>
<dbReference type="EMBL" id="CP006939">
    <property type="protein sequence ID" value="AHC13867.1"/>
    <property type="molecule type" value="Genomic_DNA"/>
</dbReference>
<evidence type="ECO:0000256" key="3">
    <source>
        <dbReference type="ARBA" id="ARBA00022475"/>
    </source>
</evidence>
<evidence type="ECO:0000256" key="2">
    <source>
        <dbReference type="ARBA" id="ARBA00005381"/>
    </source>
</evidence>
<dbReference type="InterPro" id="IPR001054">
    <property type="entry name" value="A/G_cyclase"/>
</dbReference>
<organism evidence="10 11">
    <name type="scientific">Salinispira pacifica</name>
    <dbReference type="NCBI Taxonomy" id="1307761"/>
    <lineage>
        <taxon>Bacteria</taxon>
        <taxon>Pseudomonadati</taxon>
        <taxon>Spirochaetota</taxon>
        <taxon>Spirochaetia</taxon>
        <taxon>Spirochaetales</taxon>
        <taxon>Spirochaetaceae</taxon>
        <taxon>Salinispira</taxon>
    </lineage>
</organism>
<dbReference type="PANTHER" id="PTHR43081:SF1">
    <property type="entry name" value="ADENYLATE CYCLASE, TERMINAL-DIFFERENTIATION SPECIFIC"/>
    <property type="match status" value="1"/>
</dbReference>
<dbReference type="PATRIC" id="fig|1307761.3.peg.435"/>
<evidence type="ECO:0000256" key="5">
    <source>
        <dbReference type="ARBA" id="ARBA00022989"/>
    </source>
</evidence>
<evidence type="ECO:0000256" key="1">
    <source>
        <dbReference type="ARBA" id="ARBA00004196"/>
    </source>
</evidence>
<dbReference type="SMART" id="SM00044">
    <property type="entry name" value="CYCc"/>
    <property type="match status" value="1"/>
</dbReference>
<dbReference type="Proteomes" id="UP000018680">
    <property type="component" value="Chromosome"/>
</dbReference>
<evidence type="ECO:0000256" key="4">
    <source>
        <dbReference type="ARBA" id="ARBA00022692"/>
    </source>
</evidence>
<dbReference type="GO" id="GO:0030313">
    <property type="term" value="C:cell envelope"/>
    <property type="evidence" value="ECO:0007669"/>
    <property type="project" value="UniProtKB-SubCell"/>
</dbReference>
<dbReference type="PANTHER" id="PTHR43081">
    <property type="entry name" value="ADENYLATE CYCLASE, TERMINAL-DIFFERENTIATION SPECIFIC-RELATED"/>
    <property type="match status" value="1"/>
</dbReference>
<dbReference type="InterPro" id="IPR029787">
    <property type="entry name" value="Nucleotide_cyclase"/>
</dbReference>
<dbReference type="GO" id="GO:0016020">
    <property type="term" value="C:membrane"/>
    <property type="evidence" value="ECO:0007669"/>
    <property type="project" value="InterPro"/>
</dbReference>
<evidence type="ECO:0000259" key="9">
    <source>
        <dbReference type="PROSITE" id="PS50885"/>
    </source>
</evidence>
<dbReference type="STRING" id="1307761.L21SP2_0435"/>
<dbReference type="InterPro" id="IPR003660">
    <property type="entry name" value="HAMP_dom"/>
</dbReference>